<reference evidence="1 2" key="1">
    <citation type="journal article" date="2024" name="Ann. Entomol. Soc. Am.">
        <title>Genomic analyses of the southern and eastern yellowjacket wasps (Hymenoptera: Vespidae) reveal evolutionary signatures of social life.</title>
        <authorList>
            <person name="Catto M.A."/>
            <person name="Caine P.B."/>
            <person name="Orr S.E."/>
            <person name="Hunt B.G."/>
            <person name="Goodisman M.A.D."/>
        </authorList>
    </citation>
    <scope>NUCLEOTIDE SEQUENCE [LARGE SCALE GENOMIC DNA]</scope>
    <source>
        <strain evidence="1">233</strain>
        <tissue evidence="1">Head and thorax</tissue>
    </source>
</reference>
<organism evidence="1 2">
    <name type="scientific">Vespula squamosa</name>
    <name type="common">Southern yellow jacket</name>
    <name type="synonym">Wasp</name>
    <dbReference type="NCBI Taxonomy" id="30214"/>
    <lineage>
        <taxon>Eukaryota</taxon>
        <taxon>Metazoa</taxon>
        <taxon>Ecdysozoa</taxon>
        <taxon>Arthropoda</taxon>
        <taxon>Hexapoda</taxon>
        <taxon>Insecta</taxon>
        <taxon>Pterygota</taxon>
        <taxon>Neoptera</taxon>
        <taxon>Endopterygota</taxon>
        <taxon>Hymenoptera</taxon>
        <taxon>Apocrita</taxon>
        <taxon>Aculeata</taxon>
        <taxon>Vespoidea</taxon>
        <taxon>Vespidae</taxon>
        <taxon>Vespinae</taxon>
        <taxon>Vespula</taxon>
    </lineage>
</organism>
<sequence length="136" mass="15330">MLRYREHDVGVTWFPRVSLSCKIAADGGGKEDSTPVVTSCIVMPAVTGRSHDRVLKKKRLLRRYFFTSSKKEKVGRRKSSDTVGVGHGPIISYDALQTPGRPLPRLASMLHKHARVLPFPLLQRASRISFHFTLDF</sequence>
<dbReference type="AlphaFoldDB" id="A0ABD2BM27"/>
<dbReference type="Proteomes" id="UP001607302">
    <property type="component" value="Unassembled WGS sequence"/>
</dbReference>
<evidence type="ECO:0000313" key="1">
    <source>
        <dbReference type="EMBL" id="KAL2733828.1"/>
    </source>
</evidence>
<keyword evidence="2" id="KW-1185">Reference proteome</keyword>
<evidence type="ECO:0000313" key="2">
    <source>
        <dbReference type="Proteomes" id="UP001607302"/>
    </source>
</evidence>
<gene>
    <name evidence="1" type="ORF">V1478_003526</name>
</gene>
<proteinExistence type="predicted"/>
<name>A0ABD2BM27_VESSQ</name>
<protein>
    <submittedName>
        <fullName evidence="1">Uncharacterized protein</fullName>
    </submittedName>
</protein>
<accession>A0ABD2BM27</accession>
<dbReference type="EMBL" id="JAUDFV010000074">
    <property type="protein sequence ID" value="KAL2733828.1"/>
    <property type="molecule type" value="Genomic_DNA"/>
</dbReference>
<comment type="caution">
    <text evidence="1">The sequence shown here is derived from an EMBL/GenBank/DDBJ whole genome shotgun (WGS) entry which is preliminary data.</text>
</comment>